<feature type="transmembrane region" description="Helical" evidence="1">
    <location>
        <begin position="138"/>
        <end position="159"/>
    </location>
</feature>
<dbReference type="EMBL" id="ACJW02000007">
    <property type="protein sequence ID" value="EEP66940.1"/>
    <property type="molecule type" value="Genomic_DNA"/>
</dbReference>
<dbReference type="STRING" id="629741.GCWU000324_02916"/>
<keyword evidence="1" id="KW-0472">Membrane</keyword>
<protein>
    <submittedName>
        <fullName evidence="2">Uncharacterized protein</fullName>
    </submittedName>
</protein>
<proteinExistence type="predicted"/>
<sequence length="208" mass="24395">MPPNRLLALLTLLATLVFHLWQNHHAPHGGAIALPKSLWLGLTLYCWLLQPPLIIRRSHLPRAQSVWRLFWALMLVRAATELWLLYGVHQWKYSYGIAHDLCSAALLLIGAHYAQTQPQRQPETERNHPHPNPTSPEIHHMHIIAAMFLCEALFAYYISHFNAQHTHAQLWFINWQREHIPNLIFTLISEAILLKWLHRIDTWLNQHD</sequence>
<dbReference type="RefSeq" id="WP_003798530.1">
    <property type="nucleotide sequence ID" value="NZ_GG665873.1"/>
</dbReference>
<reference evidence="2" key="1">
    <citation type="submission" date="2009-04" db="EMBL/GenBank/DDBJ databases">
        <authorList>
            <person name="Weinstock G."/>
            <person name="Sodergren E."/>
            <person name="Clifton S."/>
            <person name="Fulton L."/>
            <person name="Fulton B."/>
            <person name="Courtney L."/>
            <person name="Fronick C."/>
            <person name="Harrison M."/>
            <person name="Strong C."/>
            <person name="Farmer C."/>
            <person name="Delahaunty K."/>
            <person name="Markovic C."/>
            <person name="Hall O."/>
            <person name="Minx P."/>
            <person name="Tomlinson C."/>
            <person name="Mitreva M."/>
            <person name="Nelson J."/>
            <person name="Hou S."/>
            <person name="Wollam A."/>
            <person name="Pepin K.H."/>
            <person name="Johnson M."/>
            <person name="Bhonagiri V."/>
            <person name="Nash W.E."/>
            <person name="Warren W."/>
            <person name="Chinwalla A."/>
            <person name="Mardis E.R."/>
            <person name="Wilson R.K."/>
        </authorList>
    </citation>
    <scope>NUCLEOTIDE SEQUENCE [LARGE SCALE GENOMIC DNA]</scope>
    <source>
        <strain evidence="2">ATCC 51147</strain>
    </source>
</reference>
<dbReference type="GeneID" id="84907860"/>
<evidence type="ECO:0000313" key="2">
    <source>
        <dbReference type="EMBL" id="EEP66940.1"/>
    </source>
</evidence>
<evidence type="ECO:0000313" key="3">
    <source>
        <dbReference type="Proteomes" id="UP000003009"/>
    </source>
</evidence>
<evidence type="ECO:0000256" key="1">
    <source>
        <dbReference type="SAM" id="Phobius"/>
    </source>
</evidence>
<keyword evidence="3" id="KW-1185">Reference proteome</keyword>
<comment type="caution">
    <text evidence="2">The sequence shown here is derived from an EMBL/GenBank/DDBJ whole genome shotgun (WGS) entry which is preliminary data.</text>
</comment>
<feature type="transmembrane region" description="Helical" evidence="1">
    <location>
        <begin position="67"/>
        <end position="86"/>
    </location>
</feature>
<gene>
    <name evidence="2" type="ORF">GCWU000324_02916</name>
</gene>
<feature type="transmembrane region" description="Helical" evidence="1">
    <location>
        <begin position="38"/>
        <end position="55"/>
    </location>
</feature>
<keyword evidence="1" id="KW-1133">Transmembrane helix</keyword>
<dbReference type="AlphaFoldDB" id="C4GMI2"/>
<keyword evidence="1" id="KW-0812">Transmembrane</keyword>
<dbReference type="Proteomes" id="UP000003009">
    <property type="component" value="Unassembled WGS sequence"/>
</dbReference>
<dbReference type="HOGENOM" id="CLU_1413858_0_0_4"/>
<name>C4GMI2_9NEIS</name>
<accession>C4GMI2</accession>
<organism evidence="2 3">
    <name type="scientific">Kingella oralis ATCC 51147</name>
    <dbReference type="NCBI Taxonomy" id="629741"/>
    <lineage>
        <taxon>Bacteria</taxon>
        <taxon>Pseudomonadati</taxon>
        <taxon>Pseudomonadota</taxon>
        <taxon>Betaproteobacteria</taxon>
        <taxon>Neisseriales</taxon>
        <taxon>Neisseriaceae</taxon>
        <taxon>Kingella</taxon>
    </lineage>
</organism>
<dbReference type="OrthoDB" id="8607157at2"/>